<dbReference type="STRING" id="1653476.THC_1696"/>
<dbReference type="GO" id="GO:0003735">
    <property type="term" value="F:structural constituent of ribosome"/>
    <property type="evidence" value="ECO:0007669"/>
    <property type="project" value="InterPro"/>
</dbReference>
<dbReference type="Gene3D" id="3.30.1390.20">
    <property type="entry name" value="Ribosomal protein L30, ferredoxin-like fold domain"/>
    <property type="match status" value="1"/>
</dbReference>
<dbReference type="CDD" id="cd01658">
    <property type="entry name" value="Ribosomal_L30"/>
    <property type="match status" value="1"/>
</dbReference>
<dbReference type="PIRSF" id="PIRSF002211">
    <property type="entry name" value="Ribosomal_L30_bac-type"/>
    <property type="match status" value="1"/>
</dbReference>
<feature type="domain" description="Large ribosomal subunit protein uL30-like ferredoxin-like fold" evidence="7">
    <location>
        <begin position="4"/>
        <end position="54"/>
    </location>
</feature>
<organism evidence="8 9">
    <name type="scientific">Caldimicrobium thiodismutans</name>
    <dbReference type="NCBI Taxonomy" id="1653476"/>
    <lineage>
        <taxon>Bacteria</taxon>
        <taxon>Pseudomonadati</taxon>
        <taxon>Thermodesulfobacteriota</taxon>
        <taxon>Thermodesulfobacteria</taxon>
        <taxon>Thermodesulfobacteriales</taxon>
        <taxon>Thermodesulfobacteriaceae</taxon>
        <taxon>Caldimicrobium</taxon>
    </lineage>
</organism>
<evidence type="ECO:0000256" key="2">
    <source>
        <dbReference type="ARBA" id="ARBA00011838"/>
    </source>
</evidence>
<evidence type="ECO:0000256" key="3">
    <source>
        <dbReference type="ARBA" id="ARBA00022980"/>
    </source>
</evidence>
<dbReference type="PANTHER" id="PTHR15892">
    <property type="entry name" value="MITOCHONDRIAL RIBOSOMAL PROTEIN L30"/>
    <property type="match status" value="1"/>
</dbReference>
<protein>
    <recommendedName>
        <fullName evidence="5">50S ribosomal protein L30</fullName>
    </recommendedName>
</protein>
<dbReference type="RefSeq" id="WP_068516124.1">
    <property type="nucleotide sequence ID" value="NZ_AP014945.1"/>
</dbReference>
<dbReference type="InterPro" id="IPR036919">
    <property type="entry name" value="Ribo_uL30_ferredoxin-like_sf"/>
</dbReference>
<dbReference type="GO" id="GO:0022625">
    <property type="term" value="C:cytosolic large ribosomal subunit"/>
    <property type="evidence" value="ECO:0007669"/>
    <property type="project" value="TreeGrafter"/>
</dbReference>
<reference evidence="9" key="2">
    <citation type="journal article" date="2016" name="Int. J. Syst. Evol. Microbiol.">
        <title>Caldimicrobium thiodismutans sp. nov., a sulfur-disproportionating bacterium isolated from a hot spring.</title>
        <authorList>
            <person name="Kojima H."/>
            <person name="Umezawa K."/>
            <person name="Fukui M."/>
        </authorList>
    </citation>
    <scope>NUCLEOTIDE SEQUENCE [LARGE SCALE GENOMIC DNA]</scope>
    <source>
        <strain evidence="9">TF1</strain>
    </source>
</reference>
<keyword evidence="3 6" id="KW-0689">Ribosomal protein</keyword>
<dbReference type="KEGG" id="cthi:THC_1696"/>
<dbReference type="Pfam" id="PF00327">
    <property type="entry name" value="Ribosomal_L30"/>
    <property type="match status" value="1"/>
</dbReference>
<name>A0A0U5AXD2_9BACT</name>
<dbReference type="HAMAP" id="MF_01371_B">
    <property type="entry name" value="Ribosomal_uL30_B"/>
    <property type="match status" value="1"/>
</dbReference>
<dbReference type="InterPro" id="IPR016082">
    <property type="entry name" value="Ribosomal_uL30_ferredoxin-like"/>
</dbReference>
<dbReference type="SUPFAM" id="SSF55129">
    <property type="entry name" value="Ribosomal protein L30p/L7e"/>
    <property type="match status" value="1"/>
</dbReference>
<evidence type="ECO:0000256" key="6">
    <source>
        <dbReference type="RuleBase" id="RU003734"/>
    </source>
</evidence>
<dbReference type="InterPro" id="IPR018038">
    <property type="entry name" value="Ribosomal_uL30_CS"/>
</dbReference>
<dbReference type="FunFam" id="3.30.1390.20:FF:000001">
    <property type="entry name" value="50S ribosomal protein L30"/>
    <property type="match status" value="1"/>
</dbReference>
<evidence type="ECO:0000256" key="4">
    <source>
        <dbReference type="ARBA" id="ARBA00023274"/>
    </source>
</evidence>
<dbReference type="Proteomes" id="UP000068196">
    <property type="component" value="Chromosome"/>
</dbReference>
<keyword evidence="4 6" id="KW-0687">Ribonucleoprotein</keyword>
<evidence type="ECO:0000256" key="5">
    <source>
        <dbReference type="ARBA" id="ARBA00035492"/>
    </source>
</evidence>
<proteinExistence type="inferred from homology"/>
<dbReference type="EMBL" id="AP014945">
    <property type="protein sequence ID" value="BAU24056.1"/>
    <property type="molecule type" value="Genomic_DNA"/>
</dbReference>
<dbReference type="PROSITE" id="PS00634">
    <property type="entry name" value="RIBOSOMAL_L30"/>
    <property type="match status" value="1"/>
</dbReference>
<evidence type="ECO:0000313" key="9">
    <source>
        <dbReference type="Proteomes" id="UP000068196"/>
    </source>
</evidence>
<comment type="subunit">
    <text evidence="2">Part of the 50S ribosomal subunit.</text>
</comment>
<dbReference type="PANTHER" id="PTHR15892:SF2">
    <property type="entry name" value="LARGE RIBOSOMAL SUBUNIT PROTEIN UL30M"/>
    <property type="match status" value="1"/>
</dbReference>
<dbReference type="AlphaFoldDB" id="A0A0U5AXD2"/>
<dbReference type="GO" id="GO:0006412">
    <property type="term" value="P:translation"/>
    <property type="evidence" value="ECO:0007669"/>
    <property type="project" value="InterPro"/>
</dbReference>
<evidence type="ECO:0000256" key="1">
    <source>
        <dbReference type="ARBA" id="ARBA00007594"/>
    </source>
</evidence>
<dbReference type="InterPro" id="IPR005996">
    <property type="entry name" value="Ribosomal_uL30_bac-type"/>
</dbReference>
<comment type="similarity">
    <text evidence="1 6">Belongs to the universal ribosomal protein uL30 family.</text>
</comment>
<sequence>MKKVKITLVRSRFGWNSKQRETLKGLGLKRVGQSVLREDNPSIRGMIEKVRHLVCVEEVNE</sequence>
<reference evidence="8 9" key="1">
    <citation type="journal article" date="2016" name="Int. J. Syst. Evol. Microbiol.">
        <title>Caldimicrobium thiodismutans sp. nov., a sulfur-disproportionating bacterium isolated from a hot spring, and emended description of the genus Caldimicrobium.</title>
        <authorList>
            <person name="Kojima H."/>
            <person name="Umezawa K."/>
            <person name="Fukui M."/>
        </authorList>
    </citation>
    <scope>NUCLEOTIDE SEQUENCE [LARGE SCALE GENOMIC DNA]</scope>
    <source>
        <strain evidence="8 9">TF1</strain>
    </source>
</reference>
<gene>
    <name evidence="8" type="ORF">THC_1696</name>
</gene>
<keyword evidence="9" id="KW-1185">Reference proteome</keyword>
<accession>A0A0U5AXD2</accession>
<dbReference type="PATRIC" id="fig|1653476.3.peg.1768"/>
<dbReference type="NCBIfam" id="TIGR01308">
    <property type="entry name" value="rpmD_bact"/>
    <property type="match status" value="1"/>
</dbReference>
<evidence type="ECO:0000259" key="7">
    <source>
        <dbReference type="Pfam" id="PF00327"/>
    </source>
</evidence>
<evidence type="ECO:0000313" key="8">
    <source>
        <dbReference type="EMBL" id="BAU24056.1"/>
    </source>
</evidence>
<dbReference type="OrthoDB" id="9812790at2"/>